<dbReference type="NCBIfam" id="TIGR00237">
    <property type="entry name" value="xseA"/>
    <property type="match status" value="1"/>
</dbReference>
<dbReference type="PANTHER" id="PTHR30008">
    <property type="entry name" value="EXODEOXYRIBONUCLEASE 7 LARGE SUBUNIT"/>
    <property type="match status" value="1"/>
</dbReference>
<evidence type="ECO:0000259" key="7">
    <source>
        <dbReference type="Pfam" id="PF13742"/>
    </source>
</evidence>
<comment type="caution">
    <text evidence="8">The sequence shown here is derived from an EMBL/GenBank/DDBJ whole genome shotgun (WGS) entry which is preliminary data.</text>
</comment>
<keyword evidence="9" id="KW-1185">Reference proteome</keyword>
<gene>
    <name evidence="8" type="primary">xseA</name>
    <name evidence="8" type="ORF">KK060_01415</name>
</gene>
<accession>A0ABS5VKL5</accession>
<comment type="similarity">
    <text evidence="5">Belongs to the XseA family.</text>
</comment>
<evidence type="ECO:0000313" key="9">
    <source>
        <dbReference type="Proteomes" id="UP000772618"/>
    </source>
</evidence>
<reference evidence="8 9" key="1">
    <citation type="submission" date="2021-05" db="EMBL/GenBank/DDBJ databases">
        <title>A Polyphasic approach of four new species of the genus Ohtaekwangia: Ohtaekwangia histidinii sp. nov., Ohtaekwangia cretensis sp. nov., Ohtaekwangia indiensis sp. nov., Ohtaekwangia reichenbachii sp. nov. from diverse environment.</title>
        <authorList>
            <person name="Octaviana S."/>
        </authorList>
    </citation>
    <scope>NUCLEOTIDE SEQUENCE [LARGE SCALE GENOMIC DNA]</scope>
    <source>
        <strain evidence="8 9">PWU20</strain>
    </source>
</reference>
<feature type="domain" description="Exonuclease VII large subunit C-terminal" evidence="6">
    <location>
        <begin position="143"/>
        <end position="477"/>
    </location>
</feature>
<sequence>MAETLSDRKIFSLLEVTKSIQKTLSERYKNSFWVKAEMNKLNYYRQSGHCYPELVEKQNGKIIAQIKSCLWKDDYLRADSKFRAVLKEPLKDGIKILFLARITFDPSHGLSLSILDIDPSYTLGDLEREKQETIQRLREEGIFERNKALKLPALPQRVAIISVETSKGLADFTKVIETNPWHYKFFGFLFPSLLQGDKAVASISYQLKRIKKVKDHFDVVAIIRGGGGDVGLSCYNNYALAKEIAMFPLPVITGIGHATNETVTEMISFYNAITPTKLAEYLLQTFHNFSVPVKEAEKKIHDLSRRIISQENKRFQSEIKLFRSVTENILAINKNDIRSLAKSVLQSANYIFKNRRDGLVSVKASLTRATNTFCKAKKFEIRQVANNIPKDVNAQMVDFQITLSQLNHRLQFHTLQLFRSKTAELNNLEKNINNMSPENVLKRGYSITLHNGKSIRNVADMSEGDLLETLVAGGKIVSTVKSSSKKENE</sequence>
<dbReference type="InterPro" id="IPR020579">
    <property type="entry name" value="Exonuc_VII_lsu_C"/>
</dbReference>
<name>A0ABS5VKL5_9BACT</name>
<evidence type="ECO:0000259" key="6">
    <source>
        <dbReference type="Pfam" id="PF02601"/>
    </source>
</evidence>
<evidence type="ECO:0000256" key="3">
    <source>
        <dbReference type="ARBA" id="ARBA00022801"/>
    </source>
</evidence>
<keyword evidence="2 5" id="KW-0540">Nuclease</keyword>
<comment type="subcellular location">
    <subcellularLocation>
        <location evidence="5">Cytoplasm</location>
    </subcellularLocation>
</comment>
<evidence type="ECO:0000256" key="5">
    <source>
        <dbReference type="RuleBase" id="RU004355"/>
    </source>
</evidence>
<organism evidence="8 9">
    <name type="scientific">Chryseosolibacter indicus</name>
    <dbReference type="NCBI Taxonomy" id="2782351"/>
    <lineage>
        <taxon>Bacteria</taxon>
        <taxon>Pseudomonadati</taxon>
        <taxon>Bacteroidota</taxon>
        <taxon>Cytophagia</taxon>
        <taxon>Cytophagales</taxon>
        <taxon>Chryseotaleaceae</taxon>
        <taxon>Chryseosolibacter</taxon>
    </lineage>
</organism>
<dbReference type="CDD" id="cd04489">
    <property type="entry name" value="ExoVII_LU_OBF"/>
    <property type="match status" value="1"/>
</dbReference>
<dbReference type="Pfam" id="PF02601">
    <property type="entry name" value="Exonuc_VII_L"/>
    <property type="match status" value="1"/>
</dbReference>
<dbReference type="InterPro" id="IPR025824">
    <property type="entry name" value="OB-fold_nuc-bd_dom"/>
</dbReference>
<evidence type="ECO:0000256" key="2">
    <source>
        <dbReference type="ARBA" id="ARBA00022722"/>
    </source>
</evidence>
<feature type="domain" description="OB-fold nucleic acid binding" evidence="7">
    <location>
        <begin position="12"/>
        <end position="117"/>
    </location>
</feature>
<dbReference type="EMBL" id="JAHESD010000002">
    <property type="protein sequence ID" value="MBT1701916.1"/>
    <property type="molecule type" value="Genomic_DNA"/>
</dbReference>
<protein>
    <recommendedName>
        <fullName evidence="5">Exodeoxyribonuclease 7 large subunit</fullName>
        <ecNumber evidence="5">3.1.11.6</ecNumber>
    </recommendedName>
</protein>
<dbReference type="PANTHER" id="PTHR30008:SF0">
    <property type="entry name" value="EXODEOXYRIBONUCLEASE 7 LARGE SUBUNIT"/>
    <property type="match status" value="1"/>
</dbReference>
<proteinExistence type="inferred from homology"/>
<dbReference type="InterPro" id="IPR003753">
    <property type="entry name" value="Exonuc_VII_L"/>
</dbReference>
<dbReference type="EC" id="3.1.11.6" evidence="5"/>
<dbReference type="Pfam" id="PF13742">
    <property type="entry name" value="tRNA_anti_2"/>
    <property type="match status" value="1"/>
</dbReference>
<evidence type="ECO:0000256" key="1">
    <source>
        <dbReference type="ARBA" id="ARBA00022490"/>
    </source>
</evidence>
<evidence type="ECO:0000313" key="8">
    <source>
        <dbReference type="EMBL" id="MBT1701916.1"/>
    </source>
</evidence>
<dbReference type="GO" id="GO:0008855">
    <property type="term" value="F:exodeoxyribonuclease VII activity"/>
    <property type="evidence" value="ECO:0007669"/>
    <property type="project" value="UniProtKB-EC"/>
</dbReference>
<evidence type="ECO:0000256" key="4">
    <source>
        <dbReference type="ARBA" id="ARBA00022839"/>
    </source>
</evidence>
<comment type="catalytic activity">
    <reaction evidence="5">
        <text>Exonucleolytic cleavage in either 5'- to 3'- or 3'- to 5'-direction to yield nucleoside 5'-phosphates.</text>
        <dbReference type="EC" id="3.1.11.6"/>
    </reaction>
</comment>
<dbReference type="RefSeq" id="WP_254151612.1">
    <property type="nucleotide sequence ID" value="NZ_JAHESD010000002.1"/>
</dbReference>
<keyword evidence="1" id="KW-0963">Cytoplasm</keyword>
<keyword evidence="3 5" id="KW-0378">Hydrolase</keyword>
<dbReference type="Proteomes" id="UP000772618">
    <property type="component" value="Unassembled WGS sequence"/>
</dbReference>
<keyword evidence="4 5" id="KW-0269">Exonuclease</keyword>